<organism evidence="7 8">
    <name type="scientific">Aspergillus chevalieri</name>
    <name type="common">Eurotium chevalieri</name>
    <dbReference type="NCBI Taxonomy" id="182096"/>
    <lineage>
        <taxon>Eukaryota</taxon>
        <taxon>Fungi</taxon>
        <taxon>Dikarya</taxon>
        <taxon>Ascomycota</taxon>
        <taxon>Pezizomycotina</taxon>
        <taxon>Eurotiomycetes</taxon>
        <taxon>Eurotiomycetidae</taxon>
        <taxon>Eurotiales</taxon>
        <taxon>Aspergillaceae</taxon>
        <taxon>Aspergillus</taxon>
        <taxon>Aspergillus subgen. Aspergillus</taxon>
    </lineage>
</organism>
<dbReference type="Proteomes" id="UP000637239">
    <property type="component" value="Chromosome 7"/>
</dbReference>
<feature type="transmembrane region" description="Helical" evidence="5">
    <location>
        <begin position="352"/>
        <end position="377"/>
    </location>
</feature>
<evidence type="ECO:0000259" key="6">
    <source>
        <dbReference type="PROSITE" id="PS50850"/>
    </source>
</evidence>
<dbReference type="InterPro" id="IPR020846">
    <property type="entry name" value="MFS_dom"/>
</dbReference>
<name>A0A7R7VWH6_ASPCH</name>
<evidence type="ECO:0000256" key="2">
    <source>
        <dbReference type="ARBA" id="ARBA00022692"/>
    </source>
</evidence>
<proteinExistence type="predicted"/>
<evidence type="ECO:0000313" key="8">
    <source>
        <dbReference type="Proteomes" id="UP000637239"/>
    </source>
</evidence>
<evidence type="ECO:0000256" key="5">
    <source>
        <dbReference type="SAM" id="Phobius"/>
    </source>
</evidence>
<dbReference type="GO" id="GO:0022857">
    <property type="term" value="F:transmembrane transporter activity"/>
    <property type="evidence" value="ECO:0007669"/>
    <property type="project" value="InterPro"/>
</dbReference>
<evidence type="ECO:0000313" key="7">
    <source>
        <dbReference type="EMBL" id="BCR92052.1"/>
    </source>
</evidence>
<feature type="transmembrane region" description="Helical" evidence="5">
    <location>
        <begin position="110"/>
        <end position="129"/>
    </location>
</feature>
<dbReference type="InterPro" id="IPR036259">
    <property type="entry name" value="MFS_trans_sf"/>
</dbReference>
<dbReference type="EMBL" id="AP024422">
    <property type="protein sequence ID" value="BCR92052.1"/>
    <property type="molecule type" value="Genomic_DNA"/>
</dbReference>
<dbReference type="InterPro" id="IPR005828">
    <property type="entry name" value="MFS_sugar_transport-like"/>
</dbReference>
<dbReference type="RefSeq" id="XP_043140574.1">
    <property type="nucleotide sequence ID" value="XM_043283278.1"/>
</dbReference>
<dbReference type="GeneID" id="66986410"/>
<dbReference type="InterPro" id="IPR005829">
    <property type="entry name" value="Sugar_transporter_CS"/>
</dbReference>
<dbReference type="SUPFAM" id="SSF103473">
    <property type="entry name" value="MFS general substrate transporter"/>
    <property type="match status" value="1"/>
</dbReference>
<comment type="subcellular location">
    <subcellularLocation>
        <location evidence="1">Membrane</location>
        <topology evidence="1">Multi-pass membrane protein</topology>
    </subcellularLocation>
</comment>
<evidence type="ECO:0000256" key="3">
    <source>
        <dbReference type="ARBA" id="ARBA00022989"/>
    </source>
</evidence>
<reference evidence="7" key="1">
    <citation type="submission" date="2021-01" db="EMBL/GenBank/DDBJ databases">
        <authorList>
            <consortium name="Aspergillus chevalieri M1 genome sequencing consortium"/>
            <person name="Kazuki M."/>
            <person name="Futagami T."/>
        </authorList>
    </citation>
    <scope>NUCLEOTIDE SEQUENCE</scope>
    <source>
        <strain evidence="7">M1</strain>
    </source>
</reference>
<feature type="transmembrane region" description="Helical" evidence="5">
    <location>
        <begin position="187"/>
        <end position="208"/>
    </location>
</feature>
<dbReference type="GO" id="GO:0016020">
    <property type="term" value="C:membrane"/>
    <property type="evidence" value="ECO:0007669"/>
    <property type="project" value="UniProtKB-SubCell"/>
</dbReference>
<feature type="transmembrane region" description="Helical" evidence="5">
    <location>
        <begin position="298"/>
        <end position="317"/>
    </location>
</feature>
<keyword evidence="3 5" id="KW-1133">Transmembrane helix</keyword>
<feature type="transmembrane region" description="Helical" evidence="5">
    <location>
        <begin position="416"/>
        <end position="439"/>
    </location>
</feature>
<feature type="transmembrane region" description="Helical" evidence="5">
    <location>
        <begin position="87"/>
        <end position="104"/>
    </location>
</feature>
<evidence type="ECO:0000256" key="4">
    <source>
        <dbReference type="ARBA" id="ARBA00023136"/>
    </source>
</evidence>
<dbReference type="PROSITE" id="PS00217">
    <property type="entry name" value="SUGAR_TRANSPORT_2"/>
    <property type="match status" value="1"/>
</dbReference>
<dbReference type="PROSITE" id="PS50850">
    <property type="entry name" value="MFS"/>
    <property type="match status" value="1"/>
</dbReference>
<feature type="transmembrane region" description="Helical" evidence="5">
    <location>
        <begin position="389"/>
        <end position="410"/>
    </location>
</feature>
<feature type="transmembrane region" description="Helical" evidence="5">
    <location>
        <begin position="150"/>
        <end position="175"/>
    </location>
</feature>
<feature type="transmembrane region" description="Helical" evidence="5">
    <location>
        <begin position="329"/>
        <end position="346"/>
    </location>
</feature>
<protein>
    <submittedName>
        <fullName evidence="7">Inorganic phosphate transporter Pho84</fullName>
    </submittedName>
</protein>
<keyword evidence="4 5" id="KW-0472">Membrane</keyword>
<accession>A0A7R7VWH6</accession>
<keyword evidence="8" id="KW-1185">Reference proteome</keyword>
<dbReference type="CDD" id="cd17364">
    <property type="entry name" value="MFS_PhT"/>
    <property type="match status" value="1"/>
</dbReference>
<sequence>MATLLDKVKFLCVAGIGLFSDGYLNLTIGLVMPMLGYLYWQDQGGEVPTVSSDIMKGSLNVGMAVGQFVFGVLGDALGRHKVYGKELLITLFGTFMVVLLPWNNFDKQSIVAWVACFRVVTGIGIGADYPMSSSLSAESTPLGSRAVLSLSVFAAMGLGNMAASIVFLVLVEAFQSSVESNIHYAEWVWRLFLGLGMIPAAITLYARWTMPETSPYEKYVSKDTSVKEVAKRGLKEQSRDFFVYFREWRHTKVLFATSASWFLFDIAYYGINLNQSVILSQIGYADGPTPWVTLRNTAVGNIIVQCAGYLPGYFFGIPLPDLLGRTRQQFYACIIVAILYAIWAGVTSHTSTGGLITVFTLSQIFLNMGPNCTTWLIPVEVFPTRIRGTAHGISAAAGKCGAILTAFAFGTVTDRIGLPGVLGIFSGIMVLTALVTLLIPETRGMTISDIENEFHFAEHRPLNIFKWPGPWKKEDEGLDDDVSPKLGSVAIIDQGQTV</sequence>
<feature type="domain" description="Major facilitator superfamily (MFS) profile" evidence="6">
    <location>
        <begin position="10"/>
        <end position="444"/>
    </location>
</feature>
<dbReference type="PANTHER" id="PTHR24064">
    <property type="entry name" value="SOLUTE CARRIER FAMILY 22 MEMBER"/>
    <property type="match status" value="1"/>
</dbReference>
<dbReference type="AlphaFoldDB" id="A0A7R7VWH6"/>
<reference evidence="7" key="2">
    <citation type="submission" date="2021-02" db="EMBL/GenBank/DDBJ databases">
        <title>Aspergillus chevalieri M1 genome sequence.</title>
        <authorList>
            <person name="Kadooka C."/>
            <person name="Mori K."/>
            <person name="Futagami T."/>
        </authorList>
    </citation>
    <scope>NUCLEOTIDE SEQUENCE</scope>
    <source>
        <strain evidence="7">M1</strain>
    </source>
</reference>
<gene>
    <name evidence="7" type="primary">PHO84</name>
    <name evidence="7" type="ORF">ACHE_70895A</name>
</gene>
<dbReference type="Pfam" id="PF00083">
    <property type="entry name" value="Sugar_tr"/>
    <property type="match status" value="1"/>
</dbReference>
<dbReference type="KEGG" id="ache:ACHE_70895A"/>
<dbReference type="Gene3D" id="1.20.1250.20">
    <property type="entry name" value="MFS general substrate transporter like domains"/>
    <property type="match status" value="1"/>
</dbReference>
<keyword evidence="2 5" id="KW-0812">Transmembrane</keyword>
<feature type="transmembrane region" description="Helical" evidence="5">
    <location>
        <begin position="12"/>
        <end position="39"/>
    </location>
</feature>
<evidence type="ECO:0000256" key="1">
    <source>
        <dbReference type="ARBA" id="ARBA00004141"/>
    </source>
</evidence>